<dbReference type="PRINTS" id="PR00320">
    <property type="entry name" value="GPROTEINBRPT"/>
</dbReference>
<evidence type="ECO:0000313" key="4">
    <source>
        <dbReference type="EMBL" id="EQC29995.1"/>
    </source>
</evidence>
<protein>
    <submittedName>
        <fullName evidence="4">Uncharacterized protein</fullName>
    </submittedName>
</protein>
<dbReference type="InterPro" id="IPR019775">
    <property type="entry name" value="WD40_repeat_CS"/>
</dbReference>
<dbReference type="SUPFAM" id="SSF50978">
    <property type="entry name" value="WD40 repeat-like"/>
    <property type="match status" value="1"/>
</dbReference>
<evidence type="ECO:0000256" key="3">
    <source>
        <dbReference type="PROSITE-ProRule" id="PRU00221"/>
    </source>
</evidence>
<dbReference type="OMA" id="GDLMVWG"/>
<dbReference type="EMBL" id="JH767179">
    <property type="protein sequence ID" value="EQC29995.1"/>
    <property type="molecule type" value="Genomic_DNA"/>
</dbReference>
<dbReference type="PANTHER" id="PTHR44666">
    <property type="entry name" value="WD REPEAT-CONTAINING PROTEIN 53"/>
    <property type="match status" value="1"/>
</dbReference>
<dbReference type="Proteomes" id="UP000030762">
    <property type="component" value="Unassembled WGS sequence"/>
</dbReference>
<dbReference type="InterPro" id="IPR015943">
    <property type="entry name" value="WD40/YVTN_repeat-like_dom_sf"/>
</dbReference>
<dbReference type="STRING" id="1156394.T0Q965"/>
<dbReference type="InterPro" id="IPR042453">
    <property type="entry name" value="WDR53"/>
</dbReference>
<dbReference type="Pfam" id="PF00400">
    <property type="entry name" value="WD40"/>
    <property type="match status" value="2"/>
</dbReference>
<keyword evidence="2" id="KW-0677">Repeat</keyword>
<name>T0Q965_SAPDV</name>
<feature type="repeat" description="WD" evidence="3">
    <location>
        <begin position="12"/>
        <end position="55"/>
    </location>
</feature>
<feature type="repeat" description="WD" evidence="3">
    <location>
        <begin position="255"/>
        <end position="289"/>
    </location>
</feature>
<dbReference type="eggNOG" id="ENOG502QQ86">
    <property type="taxonomic scope" value="Eukaryota"/>
</dbReference>
<dbReference type="PROSITE" id="PS50082">
    <property type="entry name" value="WD_REPEATS_2"/>
    <property type="match status" value="2"/>
</dbReference>
<dbReference type="InParanoid" id="T0Q965"/>
<dbReference type="PROSITE" id="PS00678">
    <property type="entry name" value="WD_REPEATS_1"/>
    <property type="match status" value="1"/>
</dbReference>
<organism evidence="4 5">
    <name type="scientific">Saprolegnia diclina (strain VS20)</name>
    <dbReference type="NCBI Taxonomy" id="1156394"/>
    <lineage>
        <taxon>Eukaryota</taxon>
        <taxon>Sar</taxon>
        <taxon>Stramenopiles</taxon>
        <taxon>Oomycota</taxon>
        <taxon>Saprolegniomycetes</taxon>
        <taxon>Saprolegniales</taxon>
        <taxon>Saprolegniaceae</taxon>
        <taxon>Saprolegnia</taxon>
    </lineage>
</organism>
<evidence type="ECO:0000256" key="2">
    <source>
        <dbReference type="ARBA" id="ARBA00022737"/>
    </source>
</evidence>
<reference evidence="4 5" key="1">
    <citation type="submission" date="2012-04" db="EMBL/GenBank/DDBJ databases">
        <title>The Genome Sequence of Saprolegnia declina VS20.</title>
        <authorList>
            <consortium name="The Broad Institute Genome Sequencing Platform"/>
            <person name="Russ C."/>
            <person name="Nusbaum C."/>
            <person name="Tyler B."/>
            <person name="van West P."/>
            <person name="Dieguez-Uribeondo J."/>
            <person name="de Bruijn I."/>
            <person name="Tripathy S."/>
            <person name="Jiang R."/>
            <person name="Young S.K."/>
            <person name="Zeng Q."/>
            <person name="Gargeya S."/>
            <person name="Fitzgerald M."/>
            <person name="Haas B."/>
            <person name="Abouelleil A."/>
            <person name="Alvarado L."/>
            <person name="Arachchi H.M."/>
            <person name="Berlin A."/>
            <person name="Chapman S.B."/>
            <person name="Goldberg J."/>
            <person name="Griggs A."/>
            <person name="Gujja S."/>
            <person name="Hansen M."/>
            <person name="Howarth C."/>
            <person name="Imamovic A."/>
            <person name="Larimer J."/>
            <person name="McCowen C."/>
            <person name="Montmayeur A."/>
            <person name="Murphy C."/>
            <person name="Neiman D."/>
            <person name="Pearson M."/>
            <person name="Priest M."/>
            <person name="Roberts A."/>
            <person name="Saif S."/>
            <person name="Shea T."/>
            <person name="Sisk P."/>
            <person name="Sykes S."/>
            <person name="Wortman J."/>
            <person name="Nusbaum C."/>
            <person name="Birren B."/>
        </authorList>
    </citation>
    <scope>NUCLEOTIDE SEQUENCE [LARGE SCALE GENOMIC DNA]</scope>
    <source>
        <strain evidence="4 5">VS20</strain>
    </source>
</reference>
<dbReference type="PROSITE" id="PS50294">
    <property type="entry name" value="WD_REPEATS_REGION"/>
    <property type="match status" value="1"/>
</dbReference>
<dbReference type="InterPro" id="IPR020472">
    <property type="entry name" value="WD40_PAC1"/>
</dbReference>
<dbReference type="SMART" id="SM00320">
    <property type="entry name" value="WD40"/>
    <property type="match status" value="4"/>
</dbReference>
<dbReference type="RefSeq" id="XP_008616562.1">
    <property type="nucleotide sequence ID" value="XM_008618340.1"/>
</dbReference>
<dbReference type="GeneID" id="19953002"/>
<keyword evidence="5" id="KW-1185">Reference proteome</keyword>
<dbReference type="VEuPathDB" id="FungiDB:SDRG_12275"/>
<dbReference type="PANTHER" id="PTHR44666:SF1">
    <property type="entry name" value="WD REPEAT-CONTAINING PROTEIN 53"/>
    <property type="match status" value="1"/>
</dbReference>
<dbReference type="InterPro" id="IPR001680">
    <property type="entry name" value="WD40_rpt"/>
</dbReference>
<dbReference type="OrthoDB" id="2161379at2759"/>
<evidence type="ECO:0000256" key="1">
    <source>
        <dbReference type="ARBA" id="ARBA00022574"/>
    </source>
</evidence>
<keyword evidence="1 3" id="KW-0853">WD repeat</keyword>
<evidence type="ECO:0000313" key="5">
    <source>
        <dbReference type="Proteomes" id="UP000030762"/>
    </source>
</evidence>
<dbReference type="AlphaFoldDB" id="T0Q965"/>
<proteinExistence type="predicted"/>
<sequence>MAHMQHRDVGVLRGHKRPVNCLAKCLSGAPDLLASGSQDSTVRIWDLRTNKVAQCITQAFAGDAVSSVAFPSATDLYVASHNQLYTFDLRNAGMIVKEATTILEPAADEINTLAVHPSHAKKPWLAVPDDEGEIGIVNLQTKALQTTLRGQHTNLCMSAAFRPKCAGYDLVTGGHDCQLVFWEVSGDRGSGRMRAKLSMQDIIGDDALADGTQMWNPPFVYDLAFNAAGRSLAAALGDGSVVLLDFASRSLQRRLTAHRAVATCVEFAAWQGKEYLISAANDATVAIWDYKAAIQSADEAAVMVPLANRPNAIATYINEDGCTLYVGDDRTATITMIQLH</sequence>
<dbReference type="InterPro" id="IPR036322">
    <property type="entry name" value="WD40_repeat_dom_sf"/>
</dbReference>
<dbReference type="Gene3D" id="2.130.10.10">
    <property type="entry name" value="YVTN repeat-like/Quinoprotein amine dehydrogenase"/>
    <property type="match status" value="2"/>
</dbReference>
<accession>T0Q965</accession>
<gene>
    <name evidence="4" type="ORF">SDRG_12275</name>
</gene>